<keyword evidence="1" id="KW-0460">Magnesium</keyword>
<dbReference type="InterPro" id="IPR005502">
    <property type="entry name" value="Ribosyl_crysJ1"/>
</dbReference>
<reference evidence="3" key="1">
    <citation type="journal article" date="2018" name="Nat. Microbiol.">
        <title>Leveraging single-cell genomics to expand the fungal tree of life.</title>
        <authorList>
            <person name="Ahrendt S.R."/>
            <person name="Quandt C.A."/>
            <person name="Ciobanu D."/>
            <person name="Clum A."/>
            <person name="Salamov A."/>
            <person name="Andreopoulos B."/>
            <person name="Cheng J.F."/>
            <person name="Woyke T."/>
            <person name="Pelin A."/>
            <person name="Henrissat B."/>
            <person name="Reynolds N.K."/>
            <person name="Benny G.L."/>
            <person name="Smith M.E."/>
            <person name="James T.Y."/>
            <person name="Grigoriev I.V."/>
        </authorList>
    </citation>
    <scope>NUCLEOTIDE SEQUENCE [LARGE SCALE GENOMIC DNA]</scope>
</reference>
<keyword evidence="3" id="KW-1185">Reference proteome</keyword>
<dbReference type="AlphaFoldDB" id="A0A4P9WQM6"/>
<evidence type="ECO:0000313" key="3">
    <source>
        <dbReference type="Proteomes" id="UP000269721"/>
    </source>
</evidence>
<evidence type="ECO:0000256" key="1">
    <source>
        <dbReference type="PIRSR" id="PIRSR605502-1"/>
    </source>
</evidence>
<proteinExistence type="predicted"/>
<feature type="binding site" evidence="1">
    <location>
        <position position="191"/>
    </location>
    <ligand>
        <name>Mg(2+)</name>
        <dbReference type="ChEBI" id="CHEBI:18420"/>
        <label>1</label>
    </ligand>
</feature>
<evidence type="ECO:0000313" key="2">
    <source>
        <dbReference type="EMBL" id="RKO94483.1"/>
    </source>
</evidence>
<dbReference type="Pfam" id="PF03747">
    <property type="entry name" value="ADP_ribosyl_GH"/>
    <property type="match status" value="1"/>
</dbReference>
<accession>A0A4P9WQM6</accession>
<sequence length="512" mass="54724">MIVMVVEVLPYSAVDDAITLSRVMLKFGPMSPDGVIFLREDRVGSKGVGIALRNGSEVAVRAKSRRPQYLGANGVEGCAFESETEPCGVRMALSVRDRGHLNCLNVRPIERSGQIGSDELCSSDNGIREVDNIPDSIPKLVCAQSNAALGCMLSAAVGDAAGSTMGFRHDKFNQFYGAGCSESKKGGTTDDTELQICLANALKMGPETVAEYARQDCRLPHPNIATQEANAAYCVAAAPLIQNLGDAKVLVTETRLLETLETFPLPQLRQISAIVFDGIQVGSRFVSGTGLWFRPEEFWFKEPDNGTAVGLQATWGTTFGYTLGRGAPTDNFSGRAMLFLTVPSTSMLNIASTSDDAITVVGGDTIDRLVVANGFSVGGETISITDATVTFNNHLTVQNGFYLYGNDGFQVLLSNDIATGSNFYLSSSFAQSVKVAAVVTVAGNLGANVGSVMRGSISMSGYSIINLVQFKKPMRLRNKMLKMLPVDVCKICRNCSDRPNKPQLDVAIICNG</sequence>
<name>A0A4P9WQM6_9FUNG</name>
<dbReference type="Proteomes" id="UP000269721">
    <property type="component" value="Unassembled WGS sequence"/>
</dbReference>
<keyword evidence="1" id="KW-0479">Metal-binding</keyword>
<organism evidence="2 3">
    <name type="scientific">Blyttiomyces helicus</name>
    <dbReference type="NCBI Taxonomy" id="388810"/>
    <lineage>
        <taxon>Eukaryota</taxon>
        <taxon>Fungi</taxon>
        <taxon>Fungi incertae sedis</taxon>
        <taxon>Chytridiomycota</taxon>
        <taxon>Chytridiomycota incertae sedis</taxon>
        <taxon>Chytridiomycetes</taxon>
        <taxon>Chytridiomycetes incertae sedis</taxon>
        <taxon>Blyttiomyces</taxon>
    </lineage>
</organism>
<dbReference type="EMBL" id="KZ993884">
    <property type="protein sequence ID" value="RKO94483.1"/>
    <property type="molecule type" value="Genomic_DNA"/>
</dbReference>
<feature type="binding site" evidence="1">
    <location>
        <position position="189"/>
    </location>
    <ligand>
        <name>Mg(2+)</name>
        <dbReference type="ChEBI" id="CHEBI:18420"/>
        <label>1</label>
    </ligand>
</feature>
<protein>
    <submittedName>
        <fullName evidence="2">Uncharacterized protein</fullName>
    </submittedName>
</protein>
<feature type="binding site" evidence="1">
    <location>
        <position position="190"/>
    </location>
    <ligand>
        <name>Mg(2+)</name>
        <dbReference type="ChEBI" id="CHEBI:18420"/>
        <label>1</label>
    </ligand>
</feature>
<dbReference type="InterPro" id="IPR036705">
    <property type="entry name" value="Ribosyl_crysJ1_sf"/>
</dbReference>
<comment type="cofactor">
    <cofactor evidence="1">
        <name>Mg(2+)</name>
        <dbReference type="ChEBI" id="CHEBI:18420"/>
    </cofactor>
    <text evidence="1">Binds 2 magnesium ions per subunit.</text>
</comment>
<gene>
    <name evidence="2" type="ORF">BDK51DRAFT_29365</name>
</gene>
<dbReference type="Gene3D" id="1.10.4080.10">
    <property type="entry name" value="ADP-ribosylation/Crystallin J1"/>
    <property type="match status" value="1"/>
</dbReference>
<dbReference type="SUPFAM" id="SSF101478">
    <property type="entry name" value="ADP-ribosylglycohydrolase"/>
    <property type="match status" value="1"/>
</dbReference>